<accession>A0A086Y1M4</accession>
<keyword evidence="2" id="KW-1185">Reference proteome</keyword>
<name>A0A086Y1M4_9RHOB</name>
<dbReference type="OrthoDB" id="7874140at2"/>
<protein>
    <submittedName>
        <fullName evidence="1">Uncharacterized protein</fullName>
    </submittedName>
</protein>
<gene>
    <name evidence="1" type="ORF">CG50_14895</name>
</gene>
<evidence type="ECO:0000313" key="1">
    <source>
        <dbReference type="EMBL" id="KFI28174.1"/>
    </source>
</evidence>
<comment type="caution">
    <text evidence="1">The sequence shown here is derived from an EMBL/GenBank/DDBJ whole genome shotgun (WGS) entry which is preliminary data.</text>
</comment>
<sequence>MIAECDPLDAALIMSDALERMRIGAPVPPLMNALDEAKDWASFATPFERKAWLLACFNACTPKEQAGFLAHVTAKASA</sequence>
<proteinExistence type="predicted"/>
<dbReference type="RefSeq" id="WP_036636222.1">
    <property type="nucleotide sequence ID" value="NZ_JFZB01000007.1"/>
</dbReference>
<reference evidence="1 2" key="1">
    <citation type="submission" date="2014-03" db="EMBL/GenBank/DDBJ databases">
        <title>Genome of Paenirhodobacter enshiensis DW2-9.</title>
        <authorList>
            <person name="Wang D."/>
            <person name="Wang G."/>
        </authorList>
    </citation>
    <scope>NUCLEOTIDE SEQUENCE [LARGE SCALE GENOMIC DNA]</scope>
    <source>
        <strain evidence="1 2">DW2-9</strain>
    </source>
</reference>
<dbReference type="Proteomes" id="UP000028824">
    <property type="component" value="Unassembled WGS sequence"/>
</dbReference>
<dbReference type="AlphaFoldDB" id="A0A086Y1M4"/>
<organism evidence="1 2">
    <name type="scientific">Paenirhodobacter enshiensis</name>
    <dbReference type="NCBI Taxonomy" id="1105367"/>
    <lineage>
        <taxon>Bacteria</taxon>
        <taxon>Pseudomonadati</taxon>
        <taxon>Pseudomonadota</taxon>
        <taxon>Alphaproteobacteria</taxon>
        <taxon>Rhodobacterales</taxon>
        <taxon>Rhodobacter group</taxon>
        <taxon>Paenirhodobacter</taxon>
    </lineage>
</organism>
<dbReference type="EMBL" id="JFZB01000007">
    <property type="protein sequence ID" value="KFI28174.1"/>
    <property type="molecule type" value="Genomic_DNA"/>
</dbReference>
<evidence type="ECO:0000313" key="2">
    <source>
        <dbReference type="Proteomes" id="UP000028824"/>
    </source>
</evidence>